<keyword evidence="2" id="KW-0472">Membrane</keyword>
<keyword evidence="6" id="KW-1185">Reference proteome</keyword>
<evidence type="ECO:0000313" key="5">
    <source>
        <dbReference type="EMBL" id="RNA24383.1"/>
    </source>
</evidence>
<proteinExistence type="inferred from homology"/>
<keyword evidence="3" id="KW-0406">Ion transport</keyword>
<dbReference type="GO" id="GO:0005230">
    <property type="term" value="F:extracellular ligand-gated monoatomic ion channel activity"/>
    <property type="evidence" value="ECO:0007669"/>
    <property type="project" value="InterPro"/>
</dbReference>
<comment type="caution">
    <text evidence="5">The sequence shown here is derived from an EMBL/GenBank/DDBJ whole genome shotgun (WGS) entry which is preliminary data.</text>
</comment>
<protein>
    <submittedName>
        <fullName evidence="5">Holine Receptor</fullName>
    </submittedName>
</protein>
<keyword evidence="3" id="KW-0407">Ion channel</keyword>
<reference evidence="5 6" key="1">
    <citation type="journal article" date="2018" name="Sci. Rep.">
        <title>Genomic signatures of local adaptation to the degree of environmental predictability in rotifers.</title>
        <authorList>
            <person name="Franch-Gras L."/>
            <person name="Hahn C."/>
            <person name="Garcia-Roger E.M."/>
            <person name="Carmona M.J."/>
            <person name="Serra M."/>
            <person name="Gomez A."/>
        </authorList>
    </citation>
    <scope>NUCLEOTIDE SEQUENCE [LARGE SCALE GENOMIC DNA]</scope>
    <source>
        <strain evidence="5">HYR1</strain>
    </source>
</reference>
<feature type="domain" description="Neurotransmitter-gated ion-channel ligand-binding" evidence="4">
    <location>
        <begin position="34"/>
        <end position="190"/>
    </location>
</feature>
<dbReference type="FunFam" id="2.70.170.10:FF:000028">
    <property type="entry name" value="AcetylCholine Receptor"/>
    <property type="match status" value="1"/>
</dbReference>
<name>A0A3M7RLC4_BRAPC</name>
<dbReference type="SUPFAM" id="SSF63712">
    <property type="entry name" value="Nicotinic receptor ligand binding domain-like"/>
    <property type="match status" value="1"/>
</dbReference>
<organism evidence="5 6">
    <name type="scientific">Brachionus plicatilis</name>
    <name type="common">Marine rotifer</name>
    <name type="synonym">Brachionus muelleri</name>
    <dbReference type="NCBI Taxonomy" id="10195"/>
    <lineage>
        <taxon>Eukaryota</taxon>
        <taxon>Metazoa</taxon>
        <taxon>Spiralia</taxon>
        <taxon>Gnathifera</taxon>
        <taxon>Rotifera</taxon>
        <taxon>Eurotatoria</taxon>
        <taxon>Monogononta</taxon>
        <taxon>Pseudotrocha</taxon>
        <taxon>Ploima</taxon>
        <taxon>Brachionidae</taxon>
        <taxon>Brachionus</taxon>
    </lineage>
</organism>
<comment type="similarity">
    <text evidence="3">Belongs to the ligand-gated ion channel (TC 1.A.9) family.</text>
</comment>
<dbReference type="Pfam" id="PF02931">
    <property type="entry name" value="Neur_chan_LBD"/>
    <property type="match status" value="1"/>
</dbReference>
<evidence type="ECO:0000256" key="3">
    <source>
        <dbReference type="RuleBase" id="RU000687"/>
    </source>
</evidence>
<dbReference type="InterPro" id="IPR018000">
    <property type="entry name" value="Neurotransmitter_ion_chnl_CS"/>
</dbReference>
<dbReference type="Gene3D" id="2.70.170.10">
    <property type="entry name" value="Neurotransmitter-gated ion-channel ligand-binding domain"/>
    <property type="match status" value="1"/>
</dbReference>
<sequence length="249" mass="29432">MTNILNHFGFYLFLHLTTYFFFVNSLSEIDSLEYKLFDDLTKNYSKNVRPVKNWNDTLDVFINVELKKIANVAEYHQSILIYVQLEMIWNDAYLTWDPSSYGSINSIMLPLDKIWIPDLHLFNSAAENDRIYPSIVQVFSNGTVKAYPINQLYAHCAFDFDHFPFDTQTCDFMIGNVVEKSKVKIWLTSAVKKDYLIPNYEWNFISLKDRPEFELSVPGTLDQNDWFSNDWSVSMFTLGNWKHSFLFFY</sequence>
<accession>A0A3M7RLC4</accession>
<dbReference type="STRING" id="10195.A0A3M7RLC4"/>
<dbReference type="AlphaFoldDB" id="A0A3M7RLC4"/>
<gene>
    <name evidence="5" type="ORF">BpHYR1_020518</name>
</gene>
<dbReference type="EMBL" id="REGN01003131">
    <property type="protein sequence ID" value="RNA24383.1"/>
    <property type="molecule type" value="Genomic_DNA"/>
</dbReference>
<dbReference type="PANTHER" id="PTHR18945">
    <property type="entry name" value="NEUROTRANSMITTER GATED ION CHANNEL"/>
    <property type="match status" value="1"/>
</dbReference>
<dbReference type="PRINTS" id="PR00252">
    <property type="entry name" value="NRIONCHANNEL"/>
</dbReference>
<keyword evidence="3" id="KW-0813">Transport</keyword>
<dbReference type="InterPro" id="IPR036734">
    <property type="entry name" value="Neur_chan_lig-bd_sf"/>
</dbReference>
<dbReference type="GO" id="GO:0016020">
    <property type="term" value="C:membrane"/>
    <property type="evidence" value="ECO:0007669"/>
    <property type="project" value="UniProtKB-SubCell"/>
</dbReference>
<dbReference type="PROSITE" id="PS00236">
    <property type="entry name" value="NEUROTR_ION_CHANNEL"/>
    <property type="match status" value="1"/>
</dbReference>
<dbReference type="InterPro" id="IPR006201">
    <property type="entry name" value="Neur_channel"/>
</dbReference>
<comment type="subcellular location">
    <subcellularLocation>
        <location evidence="1">Membrane</location>
        <topology evidence="1">Multi-pass membrane protein</topology>
    </subcellularLocation>
</comment>
<dbReference type="Proteomes" id="UP000276133">
    <property type="component" value="Unassembled WGS sequence"/>
</dbReference>
<evidence type="ECO:0000259" key="4">
    <source>
        <dbReference type="Pfam" id="PF02931"/>
    </source>
</evidence>
<dbReference type="OrthoDB" id="6097796at2759"/>
<dbReference type="InterPro" id="IPR006202">
    <property type="entry name" value="Neur_chan_lig-bd"/>
</dbReference>
<dbReference type="GO" id="GO:0004888">
    <property type="term" value="F:transmembrane signaling receptor activity"/>
    <property type="evidence" value="ECO:0007669"/>
    <property type="project" value="InterPro"/>
</dbReference>
<evidence type="ECO:0000313" key="6">
    <source>
        <dbReference type="Proteomes" id="UP000276133"/>
    </source>
</evidence>
<dbReference type="CDD" id="cd18989">
    <property type="entry name" value="LGIC_ECD_cation"/>
    <property type="match status" value="1"/>
</dbReference>
<evidence type="ECO:0000256" key="2">
    <source>
        <dbReference type="ARBA" id="ARBA00023136"/>
    </source>
</evidence>
<keyword evidence="5" id="KW-0675">Receptor</keyword>
<evidence type="ECO:0000256" key="1">
    <source>
        <dbReference type="ARBA" id="ARBA00004141"/>
    </source>
</evidence>